<dbReference type="Proteomes" id="UP000002051">
    <property type="component" value="Unassembled WGS sequence"/>
</dbReference>
<dbReference type="SUPFAM" id="SSF81383">
    <property type="entry name" value="F-box domain"/>
    <property type="match status" value="1"/>
</dbReference>
<dbReference type="PROSITE" id="PS50181">
    <property type="entry name" value="FBOX"/>
    <property type="match status" value="1"/>
</dbReference>
<keyword evidence="4" id="KW-1185">Reference proteome</keyword>
<dbReference type="PaxDb" id="3880-AES79309"/>
<dbReference type="EnsemblPlants" id="AES79309">
    <property type="protein sequence ID" value="AES79309"/>
    <property type="gene ID" value="MTR_7g061060"/>
</dbReference>
<dbReference type="eggNOG" id="ENOG502QUVH">
    <property type="taxonomic scope" value="Eukaryota"/>
</dbReference>
<dbReference type="Pfam" id="PF08268">
    <property type="entry name" value="FBA_3"/>
    <property type="match status" value="1"/>
</dbReference>
<sequence>MNLLPPSQLQVFLPGELIVEVLSFLPVKSLMRLKCVSKSWKYLISEPSFAKLHLNRTTQDAVSTIVSNNIYSRTGTEMSFTVFRLLENPPIIINLPRDPYYPLNDKAFRYIVGSCNGLLCLFGGTGYREDNGGYRENWLRFWNPATRIISEKFHGDDGLGFPCNYTFGYDNSTETYKVVYFTRKTTNVRVFSLGVNVWRNIQDSHMIHHHRQMKVMHVRGSVNWLAIHNYISYYYNFKDITIEEFVIISLDLGTETHTKLLPPHGFDEVPFVIPNLSVLKDCLCFSHDFKRTHFIIWQMKQFGVQESWTRLFKISYKNLQIDCPFNDFCLLPLCLLEKKDTLLLTRNDFFERRPILYNLRDKIAKRIHIPWSSNVCIHGCTVKGGCRNSAKASSSTTIST</sequence>
<reference evidence="2 4" key="2">
    <citation type="journal article" date="2014" name="BMC Genomics">
        <title>An improved genome release (version Mt4.0) for the model legume Medicago truncatula.</title>
        <authorList>
            <person name="Tang H."/>
            <person name="Krishnakumar V."/>
            <person name="Bidwell S."/>
            <person name="Rosen B."/>
            <person name="Chan A."/>
            <person name="Zhou S."/>
            <person name="Gentzbittel L."/>
            <person name="Childs K.L."/>
            <person name="Yandell M."/>
            <person name="Gundlach H."/>
            <person name="Mayer K.F."/>
            <person name="Schwartz D.C."/>
            <person name="Town C.D."/>
        </authorList>
    </citation>
    <scope>GENOME REANNOTATION</scope>
    <source>
        <strain evidence="3 4">cv. Jemalong A17</strain>
    </source>
</reference>
<dbReference type="Gene3D" id="1.20.1280.50">
    <property type="match status" value="1"/>
</dbReference>
<dbReference type="PANTHER" id="PTHR31672">
    <property type="entry name" value="BNACNNG10540D PROTEIN"/>
    <property type="match status" value="1"/>
</dbReference>
<dbReference type="AlphaFoldDB" id="G7L4H5"/>
<dbReference type="STRING" id="3880.G7L4H5"/>
<dbReference type="InterPro" id="IPR013187">
    <property type="entry name" value="F-box-assoc_dom_typ3"/>
</dbReference>
<evidence type="ECO:0000259" key="1">
    <source>
        <dbReference type="PROSITE" id="PS50181"/>
    </source>
</evidence>
<gene>
    <name evidence="2" type="ordered locus">MTR_7g061060</name>
</gene>
<dbReference type="InterPro" id="IPR001810">
    <property type="entry name" value="F-box_dom"/>
</dbReference>
<reference evidence="2 4" key="1">
    <citation type="journal article" date="2011" name="Nature">
        <title>The Medicago genome provides insight into the evolution of rhizobial symbioses.</title>
        <authorList>
            <person name="Young N.D."/>
            <person name="Debelle F."/>
            <person name="Oldroyd G.E."/>
            <person name="Geurts R."/>
            <person name="Cannon S.B."/>
            <person name="Udvardi M.K."/>
            <person name="Benedito V.A."/>
            <person name="Mayer K.F."/>
            <person name="Gouzy J."/>
            <person name="Schoof H."/>
            <person name="Van de Peer Y."/>
            <person name="Proost S."/>
            <person name="Cook D.R."/>
            <person name="Meyers B.C."/>
            <person name="Spannagl M."/>
            <person name="Cheung F."/>
            <person name="De Mita S."/>
            <person name="Krishnakumar V."/>
            <person name="Gundlach H."/>
            <person name="Zhou S."/>
            <person name="Mudge J."/>
            <person name="Bharti A.K."/>
            <person name="Murray J.D."/>
            <person name="Naoumkina M.A."/>
            <person name="Rosen B."/>
            <person name="Silverstein K.A."/>
            <person name="Tang H."/>
            <person name="Rombauts S."/>
            <person name="Zhao P.X."/>
            <person name="Zhou P."/>
            <person name="Barbe V."/>
            <person name="Bardou P."/>
            <person name="Bechner M."/>
            <person name="Bellec A."/>
            <person name="Berger A."/>
            <person name="Berges H."/>
            <person name="Bidwell S."/>
            <person name="Bisseling T."/>
            <person name="Choisne N."/>
            <person name="Couloux A."/>
            <person name="Denny R."/>
            <person name="Deshpande S."/>
            <person name="Dai X."/>
            <person name="Doyle J.J."/>
            <person name="Dudez A.M."/>
            <person name="Farmer A.D."/>
            <person name="Fouteau S."/>
            <person name="Franken C."/>
            <person name="Gibelin C."/>
            <person name="Gish J."/>
            <person name="Goldstein S."/>
            <person name="Gonzalez A.J."/>
            <person name="Green P.J."/>
            <person name="Hallab A."/>
            <person name="Hartog M."/>
            <person name="Hua A."/>
            <person name="Humphray S.J."/>
            <person name="Jeong D.H."/>
            <person name="Jing Y."/>
            <person name="Jocker A."/>
            <person name="Kenton S.M."/>
            <person name="Kim D.J."/>
            <person name="Klee K."/>
            <person name="Lai H."/>
            <person name="Lang C."/>
            <person name="Lin S."/>
            <person name="Macmil S.L."/>
            <person name="Magdelenat G."/>
            <person name="Matthews L."/>
            <person name="McCorrison J."/>
            <person name="Monaghan E.L."/>
            <person name="Mun J.H."/>
            <person name="Najar F.Z."/>
            <person name="Nicholson C."/>
            <person name="Noirot C."/>
            <person name="O'Bleness M."/>
            <person name="Paule C.R."/>
            <person name="Poulain J."/>
            <person name="Prion F."/>
            <person name="Qin B."/>
            <person name="Qu C."/>
            <person name="Retzel E.F."/>
            <person name="Riddle C."/>
            <person name="Sallet E."/>
            <person name="Samain S."/>
            <person name="Samson N."/>
            <person name="Sanders I."/>
            <person name="Saurat O."/>
            <person name="Scarpelli C."/>
            <person name="Schiex T."/>
            <person name="Segurens B."/>
            <person name="Severin A.J."/>
            <person name="Sherrier D.J."/>
            <person name="Shi R."/>
            <person name="Sims S."/>
            <person name="Singer S.R."/>
            <person name="Sinharoy S."/>
            <person name="Sterck L."/>
            <person name="Viollet A."/>
            <person name="Wang B.B."/>
            <person name="Wang K."/>
            <person name="Wang M."/>
            <person name="Wang X."/>
            <person name="Warfsmann J."/>
            <person name="Weissenbach J."/>
            <person name="White D.D."/>
            <person name="White J.D."/>
            <person name="Wiley G.B."/>
            <person name="Wincker P."/>
            <person name="Xing Y."/>
            <person name="Yang L."/>
            <person name="Yao Z."/>
            <person name="Ying F."/>
            <person name="Zhai J."/>
            <person name="Zhou L."/>
            <person name="Zuber A."/>
            <person name="Denarie J."/>
            <person name="Dixon R.A."/>
            <person name="May G.D."/>
            <person name="Schwartz D.C."/>
            <person name="Rogers J."/>
            <person name="Quetier F."/>
            <person name="Town C.D."/>
            <person name="Roe B.A."/>
        </authorList>
    </citation>
    <scope>NUCLEOTIDE SEQUENCE [LARGE SCALE GENOMIC DNA]</scope>
    <source>
        <strain evidence="2">A17</strain>
        <strain evidence="3 4">cv. Jemalong A17</strain>
    </source>
</reference>
<evidence type="ECO:0000313" key="3">
    <source>
        <dbReference type="EnsemblPlants" id="AES79309"/>
    </source>
</evidence>
<accession>G7L4H5</accession>
<feature type="domain" description="F-box" evidence="1">
    <location>
        <begin position="7"/>
        <end position="52"/>
    </location>
</feature>
<dbReference type="EMBL" id="CM001223">
    <property type="protein sequence ID" value="AES79309.2"/>
    <property type="molecule type" value="Genomic_DNA"/>
</dbReference>
<dbReference type="PANTHER" id="PTHR31672:SF13">
    <property type="entry name" value="F-BOX PROTEIN CPR30-LIKE"/>
    <property type="match status" value="1"/>
</dbReference>
<dbReference type="InterPro" id="IPR050796">
    <property type="entry name" value="SCF_F-box_component"/>
</dbReference>
<dbReference type="InterPro" id="IPR017451">
    <property type="entry name" value="F-box-assoc_interact_dom"/>
</dbReference>
<dbReference type="InterPro" id="IPR036047">
    <property type="entry name" value="F-box-like_dom_sf"/>
</dbReference>
<reference evidence="3" key="3">
    <citation type="submission" date="2015-04" db="UniProtKB">
        <authorList>
            <consortium name="EnsemblPlants"/>
        </authorList>
    </citation>
    <scope>IDENTIFICATION</scope>
    <source>
        <strain evidence="3">cv. Jemalong A17</strain>
    </source>
</reference>
<dbReference type="CDD" id="cd22157">
    <property type="entry name" value="F-box_AtFBW1-like"/>
    <property type="match status" value="1"/>
</dbReference>
<dbReference type="HOGENOM" id="CLU_027176_0_1_1"/>
<name>G7L4H5_MEDTR</name>
<dbReference type="NCBIfam" id="TIGR01640">
    <property type="entry name" value="F_box_assoc_1"/>
    <property type="match status" value="1"/>
</dbReference>
<proteinExistence type="predicted"/>
<evidence type="ECO:0000313" key="2">
    <source>
        <dbReference type="EMBL" id="AES79309.2"/>
    </source>
</evidence>
<protein>
    <submittedName>
        <fullName evidence="2">F-box protein interaction domain protein</fullName>
    </submittedName>
</protein>
<accession>A0A0C3W6R0</accession>
<dbReference type="SMART" id="SM00256">
    <property type="entry name" value="FBOX"/>
    <property type="match status" value="1"/>
</dbReference>
<evidence type="ECO:0000313" key="4">
    <source>
        <dbReference type="Proteomes" id="UP000002051"/>
    </source>
</evidence>
<dbReference type="Pfam" id="PF00646">
    <property type="entry name" value="F-box"/>
    <property type="match status" value="1"/>
</dbReference>
<organism evidence="2 4">
    <name type="scientific">Medicago truncatula</name>
    <name type="common">Barrel medic</name>
    <name type="synonym">Medicago tribuloides</name>
    <dbReference type="NCBI Taxonomy" id="3880"/>
    <lineage>
        <taxon>Eukaryota</taxon>
        <taxon>Viridiplantae</taxon>
        <taxon>Streptophyta</taxon>
        <taxon>Embryophyta</taxon>
        <taxon>Tracheophyta</taxon>
        <taxon>Spermatophyta</taxon>
        <taxon>Magnoliopsida</taxon>
        <taxon>eudicotyledons</taxon>
        <taxon>Gunneridae</taxon>
        <taxon>Pentapetalae</taxon>
        <taxon>rosids</taxon>
        <taxon>fabids</taxon>
        <taxon>Fabales</taxon>
        <taxon>Fabaceae</taxon>
        <taxon>Papilionoideae</taxon>
        <taxon>50 kb inversion clade</taxon>
        <taxon>NPAAA clade</taxon>
        <taxon>Hologalegina</taxon>
        <taxon>IRL clade</taxon>
        <taxon>Trifolieae</taxon>
        <taxon>Medicago</taxon>
    </lineage>
</organism>